<evidence type="ECO:0000313" key="8">
    <source>
        <dbReference type="Proteomes" id="UP001154282"/>
    </source>
</evidence>
<dbReference type="InterPro" id="IPR058922">
    <property type="entry name" value="WHD_DRP"/>
</dbReference>
<feature type="domain" description="Disease resistance N-terminal" evidence="4">
    <location>
        <begin position="6"/>
        <end position="88"/>
    </location>
</feature>
<gene>
    <name evidence="7" type="ORF">LITE_LOCUS8741</name>
</gene>
<dbReference type="Gene3D" id="1.10.10.10">
    <property type="entry name" value="Winged helix-like DNA-binding domain superfamily/Winged helix DNA-binding domain"/>
    <property type="match status" value="1"/>
</dbReference>
<dbReference type="Proteomes" id="UP001154282">
    <property type="component" value="Unassembled WGS sequence"/>
</dbReference>
<dbReference type="Pfam" id="PF23598">
    <property type="entry name" value="LRR_14"/>
    <property type="match status" value="1"/>
</dbReference>
<dbReference type="Pfam" id="PF18052">
    <property type="entry name" value="Rx_N"/>
    <property type="match status" value="1"/>
</dbReference>
<evidence type="ECO:0000259" key="6">
    <source>
        <dbReference type="Pfam" id="PF23598"/>
    </source>
</evidence>
<sequence length="551" mass="62005">MAEAQLKFLLQRWESLLVQKADIFAGVGDHLGRIRRTLQEMGGLLAERSSSESDDGFCSWVSEIRDSLLNMDDLVDEFIIHVDQQNDSMGGSMLTSESFKLELHKAEADLEEIVSRKPELIHEKGGQTSSASTTTSVDEFRSKYSNLPYYLQSLLLYCCIFPENHWISKGKLIRLLVAEGLVQEEAAGRLPEEIADENINELITRGMIYKKNEHPGNQDGLEGNWLSFQGAKFLRILDLEAARIKSIPEELGDLIHLTYLGLKHNDIVDLPVTISNLRALQTLDIRWCGSLTSLSGEILNLIRLRHLKMFKNMKMPEGISKLTNLLTLTGIHGGGDIPLELGKLRQLRSLGVMDVTEDTADALFASITRLQNLLSLSLEAKWSAGKEKLTLLDTFSPPHLLRKLRLEGRLENIPSWFHSLNNLTMLRLGFSHLEEDPALALQQLPNLQNLTLWHAYDGKQLGKEFCKAGGFPKLEILSIASHVLEEWTEVEEGALPSLQFVTTLKQLDLLPLNDDHVERLKPDGGEENYKIEHIPTIRFLPVSALKFSPPN</sequence>
<dbReference type="Gene3D" id="1.20.5.4130">
    <property type="match status" value="1"/>
</dbReference>
<reference evidence="7" key="1">
    <citation type="submission" date="2022-08" db="EMBL/GenBank/DDBJ databases">
        <authorList>
            <person name="Gutierrez-Valencia J."/>
        </authorList>
    </citation>
    <scope>NUCLEOTIDE SEQUENCE</scope>
</reference>
<dbReference type="SUPFAM" id="SSF52058">
    <property type="entry name" value="L domain-like"/>
    <property type="match status" value="1"/>
</dbReference>
<dbReference type="PANTHER" id="PTHR47186">
    <property type="entry name" value="LEUCINE-RICH REPEAT-CONTAINING PROTEIN 57"/>
    <property type="match status" value="1"/>
</dbReference>
<dbReference type="EMBL" id="CAMGYJ010000003">
    <property type="protein sequence ID" value="CAI0395521.1"/>
    <property type="molecule type" value="Genomic_DNA"/>
</dbReference>
<name>A0AAV0ID53_9ROSI</name>
<feature type="domain" description="Disease resistance R13L4/SHOC-2-like LRR" evidence="6">
    <location>
        <begin position="227"/>
        <end position="502"/>
    </location>
</feature>
<dbReference type="InterPro" id="IPR055414">
    <property type="entry name" value="LRR_R13L4/SHOC2-like"/>
</dbReference>
<dbReference type="PANTHER" id="PTHR47186:SF35">
    <property type="entry name" value="RX N-TERMINAL DOMAIN-CONTAINING PROTEIN"/>
    <property type="match status" value="1"/>
</dbReference>
<keyword evidence="2" id="KW-0547">Nucleotide-binding</keyword>
<comment type="caution">
    <text evidence="7">The sequence shown here is derived from an EMBL/GenBank/DDBJ whole genome shotgun (WGS) entry which is preliminary data.</text>
</comment>
<dbReference type="InterPro" id="IPR036388">
    <property type="entry name" value="WH-like_DNA-bd_sf"/>
</dbReference>
<feature type="domain" description="Disease resistance protein winged helix" evidence="5">
    <location>
        <begin position="160"/>
        <end position="213"/>
    </location>
</feature>
<dbReference type="AlphaFoldDB" id="A0AAV0ID53"/>
<keyword evidence="1" id="KW-0677">Repeat</keyword>
<dbReference type="InterPro" id="IPR032675">
    <property type="entry name" value="LRR_dom_sf"/>
</dbReference>
<dbReference type="InterPro" id="IPR041118">
    <property type="entry name" value="Rx_N"/>
</dbReference>
<proteinExistence type="predicted"/>
<evidence type="ECO:0000313" key="7">
    <source>
        <dbReference type="EMBL" id="CAI0395521.1"/>
    </source>
</evidence>
<evidence type="ECO:0000259" key="5">
    <source>
        <dbReference type="Pfam" id="PF23559"/>
    </source>
</evidence>
<protein>
    <submittedName>
        <fullName evidence="7">Uncharacterized protein</fullName>
    </submittedName>
</protein>
<organism evidence="7 8">
    <name type="scientific">Linum tenue</name>
    <dbReference type="NCBI Taxonomy" id="586396"/>
    <lineage>
        <taxon>Eukaryota</taxon>
        <taxon>Viridiplantae</taxon>
        <taxon>Streptophyta</taxon>
        <taxon>Embryophyta</taxon>
        <taxon>Tracheophyta</taxon>
        <taxon>Spermatophyta</taxon>
        <taxon>Magnoliopsida</taxon>
        <taxon>eudicotyledons</taxon>
        <taxon>Gunneridae</taxon>
        <taxon>Pentapetalae</taxon>
        <taxon>rosids</taxon>
        <taxon>fabids</taxon>
        <taxon>Malpighiales</taxon>
        <taxon>Linaceae</taxon>
        <taxon>Linum</taxon>
    </lineage>
</organism>
<dbReference type="Gene3D" id="3.80.10.10">
    <property type="entry name" value="Ribonuclease Inhibitor"/>
    <property type="match status" value="1"/>
</dbReference>
<keyword evidence="8" id="KW-1185">Reference proteome</keyword>
<keyword evidence="3" id="KW-0611">Plant defense</keyword>
<accession>A0AAV0ID53</accession>
<dbReference type="Pfam" id="PF23559">
    <property type="entry name" value="WHD_DRP"/>
    <property type="match status" value="1"/>
</dbReference>
<dbReference type="GO" id="GO:0006952">
    <property type="term" value="P:defense response"/>
    <property type="evidence" value="ECO:0007669"/>
    <property type="project" value="UniProtKB-KW"/>
</dbReference>
<dbReference type="GO" id="GO:0000166">
    <property type="term" value="F:nucleotide binding"/>
    <property type="evidence" value="ECO:0007669"/>
    <property type="project" value="UniProtKB-KW"/>
</dbReference>
<evidence type="ECO:0000256" key="3">
    <source>
        <dbReference type="ARBA" id="ARBA00022821"/>
    </source>
</evidence>
<evidence type="ECO:0000259" key="4">
    <source>
        <dbReference type="Pfam" id="PF18052"/>
    </source>
</evidence>
<evidence type="ECO:0000256" key="2">
    <source>
        <dbReference type="ARBA" id="ARBA00022741"/>
    </source>
</evidence>
<evidence type="ECO:0000256" key="1">
    <source>
        <dbReference type="ARBA" id="ARBA00022737"/>
    </source>
</evidence>